<keyword evidence="3" id="KW-0378">Hydrolase</keyword>
<dbReference type="PANTHER" id="PTHR47053">
    <property type="entry name" value="MUREIN DD-ENDOPEPTIDASE MEPH-RELATED"/>
    <property type="match status" value="1"/>
</dbReference>
<dbReference type="EMBL" id="JAIRBC010000001">
    <property type="protein sequence ID" value="MCG2459232.1"/>
    <property type="molecule type" value="Genomic_DNA"/>
</dbReference>
<evidence type="ECO:0000256" key="2">
    <source>
        <dbReference type="ARBA" id="ARBA00022670"/>
    </source>
</evidence>
<dbReference type="GO" id="GO:0006508">
    <property type="term" value="P:proteolysis"/>
    <property type="evidence" value="ECO:0007669"/>
    <property type="project" value="UniProtKB-KW"/>
</dbReference>
<gene>
    <name evidence="7" type="ORF">K8352_00565</name>
</gene>
<dbReference type="Gene3D" id="2.30.30.40">
    <property type="entry name" value="SH3 Domains"/>
    <property type="match status" value="2"/>
</dbReference>
<feature type="domain" description="NlpC/P60" evidence="6">
    <location>
        <begin position="247"/>
        <end position="381"/>
    </location>
</feature>
<organism evidence="7 8">
    <name type="scientific">Cerina litoralis</name>
    <dbReference type="NCBI Taxonomy" id="2874477"/>
    <lineage>
        <taxon>Bacteria</taxon>
        <taxon>Pseudomonadati</taxon>
        <taxon>Bacteroidota</taxon>
        <taxon>Flavobacteriia</taxon>
        <taxon>Flavobacteriales</taxon>
        <taxon>Flavobacteriaceae</taxon>
        <taxon>Cerina</taxon>
    </lineage>
</organism>
<dbReference type="AlphaFoldDB" id="A0AAE3ETE0"/>
<dbReference type="SUPFAM" id="SSF54001">
    <property type="entry name" value="Cysteine proteinases"/>
    <property type="match status" value="1"/>
</dbReference>
<evidence type="ECO:0000259" key="6">
    <source>
        <dbReference type="PROSITE" id="PS51935"/>
    </source>
</evidence>
<sequence length="399" mass="44907">MRKINVGYLILLGFGMLLVACKEVNSETAVPLEKQISKVRQKYAPDKRVAIFQVDAVRYNNDYVLKGESNLPSAVDELKEKLKLEHISFVDSIQLLPDTALNGMTQGVIRVSVANLRSHPAHSAELATQATLGTPVKIYKKDGSWYLIQTPDHYISWVDHGGLELMSEQEFSRWKSVRKLIFLGTYGNSFAQPNVNSQTVTDLVAGDILEKIGEEGDFYRVSYPDGRMAYIEKSMSKPYEKWLKSINPTEESLVNTSKTLMGLPYLWGGTSPKGVDCSGFTKTIYFLNGMVIPRDASQQIATGQEVDSTKNFEKLRPGDLLFFGKSATDSTEERVVHVGMWIGNDEFIHSSGDVHISSMNKSAPNYDEYNYDRYLRSQRLLNVQDKALVDLSQKDIFKD</sequence>
<dbReference type="PROSITE" id="PS51935">
    <property type="entry name" value="NLPC_P60"/>
    <property type="match status" value="1"/>
</dbReference>
<feature type="domain" description="SH3b" evidence="5">
    <location>
        <begin position="104"/>
        <end position="167"/>
    </location>
</feature>
<dbReference type="Gene3D" id="3.90.1720.10">
    <property type="entry name" value="endopeptidase domain like (from Nostoc punctiforme)"/>
    <property type="match status" value="1"/>
</dbReference>
<accession>A0AAE3ETE0</accession>
<evidence type="ECO:0000256" key="4">
    <source>
        <dbReference type="ARBA" id="ARBA00022807"/>
    </source>
</evidence>
<dbReference type="InterPro" id="IPR003646">
    <property type="entry name" value="SH3-like_bac-type"/>
</dbReference>
<dbReference type="InterPro" id="IPR000064">
    <property type="entry name" value="NLP_P60_dom"/>
</dbReference>
<dbReference type="Pfam" id="PF00877">
    <property type="entry name" value="NLPC_P60"/>
    <property type="match status" value="1"/>
</dbReference>
<dbReference type="GO" id="GO:0008234">
    <property type="term" value="F:cysteine-type peptidase activity"/>
    <property type="evidence" value="ECO:0007669"/>
    <property type="project" value="UniProtKB-KW"/>
</dbReference>
<name>A0AAE3ETE0_9FLAO</name>
<keyword evidence="4" id="KW-0788">Thiol protease</keyword>
<evidence type="ECO:0000256" key="1">
    <source>
        <dbReference type="ARBA" id="ARBA00007074"/>
    </source>
</evidence>
<dbReference type="Pfam" id="PF08239">
    <property type="entry name" value="SH3_3"/>
    <property type="match status" value="1"/>
</dbReference>
<comment type="caution">
    <text evidence="7">The sequence shown here is derived from an EMBL/GenBank/DDBJ whole genome shotgun (WGS) entry which is preliminary data.</text>
</comment>
<comment type="similarity">
    <text evidence="1">Belongs to the peptidase C40 family.</text>
</comment>
<protein>
    <submittedName>
        <fullName evidence="7">C40 family peptidase</fullName>
    </submittedName>
</protein>
<dbReference type="PROSITE" id="PS51781">
    <property type="entry name" value="SH3B"/>
    <property type="match status" value="1"/>
</dbReference>
<evidence type="ECO:0000313" key="7">
    <source>
        <dbReference type="EMBL" id="MCG2459232.1"/>
    </source>
</evidence>
<dbReference type="RefSeq" id="WP_317900381.1">
    <property type="nucleotide sequence ID" value="NZ_JAIRBC010000001.1"/>
</dbReference>
<evidence type="ECO:0000259" key="5">
    <source>
        <dbReference type="PROSITE" id="PS51781"/>
    </source>
</evidence>
<evidence type="ECO:0000313" key="8">
    <source>
        <dbReference type="Proteomes" id="UP001200642"/>
    </source>
</evidence>
<dbReference type="Proteomes" id="UP001200642">
    <property type="component" value="Unassembled WGS sequence"/>
</dbReference>
<keyword evidence="8" id="KW-1185">Reference proteome</keyword>
<dbReference type="PANTHER" id="PTHR47053:SF1">
    <property type="entry name" value="MUREIN DD-ENDOPEPTIDASE MEPH-RELATED"/>
    <property type="match status" value="1"/>
</dbReference>
<keyword evidence="2" id="KW-0645">Protease</keyword>
<dbReference type="PROSITE" id="PS51257">
    <property type="entry name" value="PROKAR_LIPOPROTEIN"/>
    <property type="match status" value="1"/>
</dbReference>
<proteinExistence type="inferred from homology"/>
<reference evidence="7" key="1">
    <citation type="submission" date="2023-02" db="EMBL/GenBank/DDBJ databases">
        <title>Genome of Flavobacteriaceae gen. nov. sp. strain F89.</title>
        <authorList>
            <person name="Wang Y."/>
        </authorList>
    </citation>
    <scope>NUCLEOTIDE SEQUENCE</scope>
    <source>
        <strain evidence="7">F89</strain>
    </source>
</reference>
<evidence type="ECO:0000256" key="3">
    <source>
        <dbReference type="ARBA" id="ARBA00022801"/>
    </source>
</evidence>
<dbReference type="InterPro" id="IPR051202">
    <property type="entry name" value="Peptidase_C40"/>
</dbReference>
<dbReference type="InterPro" id="IPR038765">
    <property type="entry name" value="Papain-like_cys_pep_sf"/>
</dbReference>